<accession>A0A4Q7LGX8</accession>
<keyword evidence="6" id="KW-0472">Membrane</keyword>
<dbReference type="GO" id="GO:0009279">
    <property type="term" value="C:cell outer membrane"/>
    <property type="evidence" value="ECO:0007669"/>
    <property type="project" value="UniProtKB-SubCell"/>
</dbReference>
<evidence type="ECO:0000256" key="2">
    <source>
        <dbReference type="ARBA" id="ARBA00008163"/>
    </source>
</evidence>
<evidence type="ECO:0000256" key="1">
    <source>
        <dbReference type="ARBA" id="ARBA00004571"/>
    </source>
</evidence>
<proteinExistence type="inferred from homology"/>
<evidence type="ECO:0000256" key="7">
    <source>
        <dbReference type="ARBA" id="ARBA00023237"/>
    </source>
</evidence>
<dbReference type="Proteomes" id="UP000293433">
    <property type="component" value="Unassembled WGS sequence"/>
</dbReference>
<keyword evidence="3" id="KW-1134">Transmembrane beta strand</keyword>
<dbReference type="PANTHER" id="PTHR35093:SF8">
    <property type="entry name" value="OUTER MEMBRANE PROTEIN NMB0088-RELATED"/>
    <property type="match status" value="1"/>
</dbReference>
<feature type="chain" id="PRO_5020372316" evidence="8">
    <location>
        <begin position="34"/>
        <end position="433"/>
    </location>
</feature>
<evidence type="ECO:0000256" key="5">
    <source>
        <dbReference type="ARBA" id="ARBA00022729"/>
    </source>
</evidence>
<comment type="caution">
    <text evidence="9">The sequence shown here is derived from an EMBL/GenBank/DDBJ whole genome shotgun (WGS) entry which is preliminary data.</text>
</comment>
<feature type="signal peptide" evidence="8">
    <location>
        <begin position="1"/>
        <end position="33"/>
    </location>
</feature>
<dbReference type="InterPro" id="IPR005017">
    <property type="entry name" value="OMPP1/FadL/TodX"/>
</dbReference>
<evidence type="ECO:0000256" key="8">
    <source>
        <dbReference type="SAM" id="SignalP"/>
    </source>
</evidence>
<keyword evidence="7" id="KW-0998">Cell outer membrane</keyword>
<evidence type="ECO:0000256" key="6">
    <source>
        <dbReference type="ARBA" id="ARBA00023136"/>
    </source>
</evidence>
<dbReference type="Gene3D" id="2.40.160.60">
    <property type="entry name" value="Outer membrane protein transport protein (OMPP1/FadL/TodX)"/>
    <property type="match status" value="1"/>
</dbReference>
<keyword evidence="5 8" id="KW-0732">Signal</keyword>
<dbReference type="AlphaFoldDB" id="A0A4Q7LGX8"/>
<reference evidence="9 10" key="1">
    <citation type="submission" date="2019-02" db="EMBL/GenBank/DDBJ databases">
        <title>Genomic Encyclopedia of Type Strains, Phase IV (KMG-IV): sequencing the most valuable type-strain genomes for metagenomic binning, comparative biology and taxonomic classification.</title>
        <authorList>
            <person name="Goeker M."/>
        </authorList>
    </citation>
    <scope>NUCLEOTIDE SEQUENCE [LARGE SCALE GENOMIC DNA]</scope>
    <source>
        <strain evidence="9 10">DSM 10617</strain>
    </source>
</reference>
<evidence type="ECO:0000256" key="4">
    <source>
        <dbReference type="ARBA" id="ARBA00022692"/>
    </source>
</evidence>
<keyword evidence="10" id="KW-1185">Reference proteome</keyword>
<evidence type="ECO:0000256" key="3">
    <source>
        <dbReference type="ARBA" id="ARBA00022452"/>
    </source>
</evidence>
<protein>
    <submittedName>
        <fullName evidence="9">Long-chain fatty acid transport protein</fullName>
    </submittedName>
</protein>
<dbReference type="PANTHER" id="PTHR35093">
    <property type="entry name" value="OUTER MEMBRANE PROTEIN NMB0088-RELATED"/>
    <property type="match status" value="1"/>
</dbReference>
<sequence>MTSILSRSLTNRQPLAIAAALACAGLLPLAAHATNGYFAHGYGAASLGAAGVGIALPQDGLAAATNPAGTARVGERADIGLTIFLPDREARIEGNAFGADATYDGNGRKTFAIPEIGYVRGLGGSLAGGIAVYGNGGMNTDYASNPYARFGASGSAGVNLEQLFVSPSLAWTPAPGQSVGLALNLAYQRFSAKGIGFFGGFSSDPSNVSDRGTDTSTGVGVRLGWLGNLSPTLQGGLTWASKTDMGRFKKYAGLFADQGDFDIPENYGAGLAWQAAPGWTVAADVQRIRYSQVGAVGNSLAPLLAGVPLGAAGGPGFGWRDMTVTKVAVQHTVSPTLTLRGGYSHGRQPVPAGETFFNILAPGVVQDHWTAGFTLKPVGSHLEWTGYAALGRGHTVAGQGSIPPGNPPGGFGGGEASVKLKETLLGLSVGWKY</sequence>
<dbReference type="RefSeq" id="WP_165396808.1">
    <property type="nucleotide sequence ID" value="NZ_SGWV01000010.1"/>
</dbReference>
<organism evidence="9 10">
    <name type="scientific">Sphaerotilus mobilis</name>
    <dbReference type="NCBI Taxonomy" id="47994"/>
    <lineage>
        <taxon>Bacteria</taxon>
        <taxon>Pseudomonadati</taxon>
        <taxon>Pseudomonadota</taxon>
        <taxon>Betaproteobacteria</taxon>
        <taxon>Burkholderiales</taxon>
        <taxon>Sphaerotilaceae</taxon>
        <taxon>Sphaerotilus</taxon>
    </lineage>
</organism>
<evidence type="ECO:0000313" key="10">
    <source>
        <dbReference type="Proteomes" id="UP000293433"/>
    </source>
</evidence>
<keyword evidence="4" id="KW-0812">Transmembrane</keyword>
<gene>
    <name evidence="9" type="ORF">EV685_2910</name>
</gene>
<dbReference type="GO" id="GO:0015483">
    <property type="term" value="F:long-chain fatty acid transporting porin activity"/>
    <property type="evidence" value="ECO:0007669"/>
    <property type="project" value="TreeGrafter"/>
</dbReference>
<dbReference type="EMBL" id="SGWV01000010">
    <property type="protein sequence ID" value="RZS53283.1"/>
    <property type="molecule type" value="Genomic_DNA"/>
</dbReference>
<comment type="similarity">
    <text evidence="2">Belongs to the OmpP1/FadL family.</text>
</comment>
<evidence type="ECO:0000313" key="9">
    <source>
        <dbReference type="EMBL" id="RZS53283.1"/>
    </source>
</evidence>
<name>A0A4Q7LGX8_9BURK</name>
<comment type="subcellular location">
    <subcellularLocation>
        <location evidence="1">Cell outer membrane</location>
        <topology evidence="1">Multi-pass membrane protein</topology>
    </subcellularLocation>
</comment>
<dbReference type="Pfam" id="PF03349">
    <property type="entry name" value="Toluene_X"/>
    <property type="match status" value="1"/>
</dbReference>
<dbReference type="PROSITE" id="PS51257">
    <property type="entry name" value="PROKAR_LIPOPROTEIN"/>
    <property type="match status" value="1"/>
</dbReference>
<dbReference type="SUPFAM" id="SSF56935">
    <property type="entry name" value="Porins"/>
    <property type="match status" value="1"/>
</dbReference>